<keyword evidence="1" id="KW-0418">Kinase</keyword>
<protein>
    <submittedName>
        <fullName evidence="1">Aminoglycoside/hydroxyurea antibiotic resistance kinase</fullName>
    </submittedName>
</protein>
<sequence length="277" mass="30066">MQQQAMTAGLAKLHLYLERWQLIGDGPAFHTASSWLQPVQHRGQPAMLKIAMTAQECLGAQLMVWWQGDGAARVIAQEDDAILLERIAGQQSLSEMARNGQDDEASQIICHVAARLHGHSKPKSPKLPLLSSQFGALELAAKMHGGIFVDAASIATKLLAEPQDITLLHGDIHHGNILNAGPGDWLAIDPKGLIGERGFDFANIFCNPDFTVATSPGRLTRQADIIAESAGLDRHRLISWIVAWAGLSAAWHLESRSNADTALTVANIAFNSLHRYD</sequence>
<dbReference type="EMBL" id="CQBM01000002">
    <property type="protein sequence ID" value="CNH83705.1"/>
    <property type="molecule type" value="Genomic_DNA"/>
</dbReference>
<gene>
    <name evidence="1" type="ORF">ERS008502_01484</name>
</gene>
<evidence type="ECO:0000313" key="2">
    <source>
        <dbReference type="Proteomes" id="UP000040841"/>
    </source>
</evidence>
<dbReference type="Pfam" id="PF04655">
    <property type="entry name" value="APH_6_hur"/>
    <property type="match status" value="1"/>
</dbReference>
<proteinExistence type="predicted"/>
<reference evidence="1 2" key="1">
    <citation type="submission" date="2015-03" db="EMBL/GenBank/DDBJ databases">
        <authorList>
            <consortium name="Pathogen Informatics"/>
            <person name="Murphy D."/>
        </authorList>
    </citation>
    <scope>NUCLEOTIDE SEQUENCE [LARGE SCALE GENOMIC DNA]</scope>
    <source>
        <strain evidence="1 2">FE82747</strain>
    </source>
</reference>
<name>A0AA36LMQ2_YERMO</name>
<dbReference type="GO" id="GO:0019748">
    <property type="term" value="P:secondary metabolic process"/>
    <property type="evidence" value="ECO:0007669"/>
    <property type="project" value="InterPro"/>
</dbReference>
<dbReference type="GO" id="GO:0016773">
    <property type="term" value="F:phosphotransferase activity, alcohol group as acceptor"/>
    <property type="evidence" value="ECO:0007669"/>
    <property type="project" value="InterPro"/>
</dbReference>
<dbReference type="AlphaFoldDB" id="A0AA36LMQ2"/>
<dbReference type="Proteomes" id="UP000040841">
    <property type="component" value="Unassembled WGS sequence"/>
</dbReference>
<dbReference type="InterPro" id="IPR006748">
    <property type="entry name" value="NH2Glyco/OHUrea_AB-resist_kin"/>
</dbReference>
<evidence type="ECO:0000313" key="1">
    <source>
        <dbReference type="EMBL" id="CNH83705.1"/>
    </source>
</evidence>
<organism evidence="1 2">
    <name type="scientific">Yersinia mollaretii</name>
    <dbReference type="NCBI Taxonomy" id="33060"/>
    <lineage>
        <taxon>Bacteria</taxon>
        <taxon>Pseudomonadati</taxon>
        <taxon>Pseudomonadota</taxon>
        <taxon>Gammaproteobacteria</taxon>
        <taxon>Enterobacterales</taxon>
        <taxon>Yersiniaceae</taxon>
        <taxon>Yersinia</taxon>
    </lineage>
</organism>
<dbReference type="InterPro" id="IPR011009">
    <property type="entry name" value="Kinase-like_dom_sf"/>
</dbReference>
<dbReference type="SUPFAM" id="SSF56112">
    <property type="entry name" value="Protein kinase-like (PK-like)"/>
    <property type="match status" value="1"/>
</dbReference>
<comment type="caution">
    <text evidence="1">The sequence shown here is derived from an EMBL/GenBank/DDBJ whole genome shotgun (WGS) entry which is preliminary data.</text>
</comment>
<keyword evidence="1" id="KW-0808">Transferase</keyword>
<accession>A0AA36LMQ2</accession>
<dbReference type="RefSeq" id="WP_049678305.1">
    <property type="nucleotide sequence ID" value="NZ_CABMMJ010000002.1"/>
</dbReference>
<dbReference type="GO" id="GO:0016301">
    <property type="term" value="F:kinase activity"/>
    <property type="evidence" value="ECO:0007669"/>
    <property type="project" value="UniProtKB-KW"/>
</dbReference>